<dbReference type="Proteomes" id="UP000256970">
    <property type="component" value="Unassembled WGS sequence"/>
</dbReference>
<dbReference type="AlphaFoldDB" id="A0A383V3X0"/>
<organism evidence="1 2">
    <name type="scientific">Tetradesmus obliquus</name>
    <name type="common">Green alga</name>
    <name type="synonym">Acutodesmus obliquus</name>
    <dbReference type="NCBI Taxonomy" id="3088"/>
    <lineage>
        <taxon>Eukaryota</taxon>
        <taxon>Viridiplantae</taxon>
        <taxon>Chlorophyta</taxon>
        <taxon>core chlorophytes</taxon>
        <taxon>Chlorophyceae</taxon>
        <taxon>CS clade</taxon>
        <taxon>Sphaeropleales</taxon>
        <taxon>Scenedesmaceae</taxon>
        <taxon>Tetradesmus</taxon>
    </lineage>
</organism>
<dbReference type="SUPFAM" id="SSF55961">
    <property type="entry name" value="Bet v1-like"/>
    <property type="match status" value="1"/>
</dbReference>
<name>A0A383V3X0_TETOB</name>
<reference evidence="1 2" key="1">
    <citation type="submission" date="2016-10" db="EMBL/GenBank/DDBJ databases">
        <authorList>
            <person name="Cai Z."/>
        </authorList>
    </citation>
    <scope>NUCLEOTIDE SEQUENCE [LARGE SCALE GENOMIC DNA]</scope>
</reference>
<dbReference type="STRING" id="3088.A0A383V3X0"/>
<dbReference type="EMBL" id="FNXT01000003">
    <property type="protein sequence ID" value="SZX59482.1"/>
    <property type="molecule type" value="Genomic_DNA"/>
</dbReference>
<evidence type="ECO:0000313" key="1">
    <source>
        <dbReference type="EMBL" id="SZX59482.1"/>
    </source>
</evidence>
<protein>
    <recommendedName>
        <fullName evidence="3">START domain-containing protein</fullName>
    </recommendedName>
</protein>
<dbReference type="InterPro" id="IPR023393">
    <property type="entry name" value="START-like_dom_sf"/>
</dbReference>
<keyword evidence="2" id="KW-1185">Reference proteome</keyword>
<accession>A0A383V3X0</accession>
<evidence type="ECO:0008006" key="3">
    <source>
        <dbReference type="Google" id="ProtNLM"/>
    </source>
</evidence>
<sequence length="533" mass="56402">MAKLTKRGTVFGFKCCGQAQVKHEEDGAPFAGLINSSSVSADAPDPTLSNAAVMGKVAASGSRTTNITVRTFTDSCGGSSCLGAIEEQQEQQLLLSSAGSSGLQDNAGGCEEWYDCAEDWQDDDTTAAAAEAAAASEKAQQQAAEELLSALPAELAHILRRYTQGRSLGCKPAVALMQYMEANGTSLEQLQQLLQPLLEAEQQQGAADLPVPTPVMDPLARTAALVDAAAQSRQQGGHANSSSSELQHVRPSLSRLLGNVKLCVDTLAGMAREEGFKQVAWGALELWYCHDTLHHRQIIRGRVVLDEPVEHAVCLARELDLATSWNPAITEMMELAAYSPSELLLYLLLWTPWPLPQPEVVNYAVGLDLLDSREEAVLIATHGCSGELPAGVVLPQHARGQRLTMDAGGFKFTPLPPHPARPGVPRMEVTVLVSIDASRWVVPDALISFVLKVFAPLVLKSVLKVLQRMFHSSSSSSSSKGGAGSPAGAACSGSALTQRLAARPEYAAVGAHARRYLVAKAAAQAGTGSAAQE</sequence>
<dbReference type="Gene3D" id="3.30.530.20">
    <property type="match status" value="1"/>
</dbReference>
<evidence type="ECO:0000313" key="2">
    <source>
        <dbReference type="Proteomes" id="UP000256970"/>
    </source>
</evidence>
<gene>
    <name evidence="1" type="ORF">BQ4739_LOCUS96</name>
</gene>
<proteinExistence type="predicted"/>